<evidence type="ECO:0000256" key="8">
    <source>
        <dbReference type="ARBA" id="ARBA00023016"/>
    </source>
</evidence>
<keyword evidence="9 12" id="KW-0238">DNA-binding</keyword>
<feature type="domain" description="RecA family profile 1" evidence="13">
    <location>
        <begin position="60"/>
        <end position="212"/>
    </location>
</feature>
<keyword evidence="7 12" id="KW-0067">ATP-binding</keyword>
<keyword evidence="8" id="KW-0346">Stress response</keyword>
<keyword evidence="2 12" id="KW-0547">Nucleotide-binding</keyword>
<proteinExistence type="inferred from homology"/>
<dbReference type="InterPro" id="IPR003593">
    <property type="entry name" value="AAA+_ATPase"/>
</dbReference>
<evidence type="ECO:0000256" key="10">
    <source>
        <dbReference type="ARBA" id="ARBA00023204"/>
    </source>
</evidence>
<name>E0NLP1_9FIRM</name>
<keyword evidence="10 12" id="KW-0234">DNA repair</keyword>
<dbReference type="GO" id="GO:0140664">
    <property type="term" value="F:ATP-dependent DNA damage sensor activity"/>
    <property type="evidence" value="ECO:0007669"/>
    <property type="project" value="InterPro"/>
</dbReference>
<keyword evidence="15" id="KW-1185">Reference proteome</keyword>
<evidence type="ECO:0000313" key="15">
    <source>
        <dbReference type="Proteomes" id="UP000003280"/>
    </source>
</evidence>
<dbReference type="SUPFAM" id="SSF52540">
    <property type="entry name" value="P-loop containing nucleoside triphosphate hydrolases"/>
    <property type="match status" value="1"/>
</dbReference>
<evidence type="ECO:0000256" key="2">
    <source>
        <dbReference type="ARBA" id="ARBA00022741"/>
    </source>
</evidence>
<dbReference type="SUPFAM" id="SSF54211">
    <property type="entry name" value="Ribosomal protein S5 domain 2-like"/>
    <property type="match status" value="1"/>
</dbReference>
<keyword evidence="4 12" id="KW-0863">Zinc-finger</keyword>
<dbReference type="Gene3D" id="3.40.50.300">
    <property type="entry name" value="P-loop containing nucleotide triphosphate hydrolases"/>
    <property type="match status" value="1"/>
</dbReference>
<dbReference type="InterPro" id="IPR020588">
    <property type="entry name" value="RecA_ATP-bd"/>
</dbReference>
<dbReference type="EMBL" id="AEEH01000043">
    <property type="protein sequence ID" value="EFM25232.1"/>
    <property type="molecule type" value="Genomic_DNA"/>
</dbReference>
<accession>E0NLP1</accession>
<dbReference type="eggNOG" id="COG1066">
    <property type="taxonomic scope" value="Bacteria"/>
</dbReference>
<evidence type="ECO:0000256" key="6">
    <source>
        <dbReference type="ARBA" id="ARBA00022833"/>
    </source>
</evidence>
<dbReference type="NCBIfam" id="TIGR00416">
    <property type="entry name" value="sms"/>
    <property type="match status" value="1"/>
</dbReference>
<sequence length="449" mass="49552">MYKCSECGYTSPGFLGKCPECGAWGSMEETKEEKKTKSVSKTEIFKSKGSKPLKDVEALEGERILTGVSEFDRVMGGGILKDSLTILTARPGAGKSTLLLQVSNILASKGKKVLYASGEESASQIRQRAKRIVENISDNLFVISTNNLVDVLDEVESLDCDFVIVDSIQTFIIPNIESRAGSPTQIMESIHMLMNMAKNESRPRAVFIVGQMTKEDSLAGVRSLEHAVDTVLLLSGETYEELRILSTTKNRYGSTGEMGFFKMDEKGLTSIDNPSEYFMTERDNGRNVPGSALSVTREGTRPIILEVESLVSKSFMPYPSRVSEHLRKEQLFTLISILEERGEVPMMDKNVVVKTTGGIKLQDTASNLSVIVSIYSSLVGKPVKASSVFIADVGLTGELKVCPSIDVRISEARRMGFKHIYVPKNIKQESKDLVKLNHIMEVLKHSIEE</sequence>
<dbReference type="PANTHER" id="PTHR32472:SF10">
    <property type="entry name" value="DNA REPAIR PROTEIN RADA-LIKE PROTEIN"/>
    <property type="match status" value="1"/>
</dbReference>
<dbReference type="PRINTS" id="PR01874">
    <property type="entry name" value="DNAREPAIRADA"/>
</dbReference>
<keyword evidence="5" id="KW-0378">Hydrolase</keyword>
<dbReference type="Pfam" id="PF18073">
    <property type="entry name" value="Zn_ribbon_LapB"/>
    <property type="match status" value="1"/>
</dbReference>
<dbReference type="PROSITE" id="PS50162">
    <property type="entry name" value="RECA_2"/>
    <property type="match status" value="1"/>
</dbReference>
<dbReference type="Pfam" id="PF13481">
    <property type="entry name" value="AAA_25"/>
    <property type="match status" value="1"/>
</dbReference>
<dbReference type="HOGENOM" id="CLU_018264_0_0_9"/>
<evidence type="ECO:0000256" key="11">
    <source>
        <dbReference type="NCBIfam" id="TIGR00416"/>
    </source>
</evidence>
<dbReference type="GO" id="GO:0005829">
    <property type="term" value="C:cytosol"/>
    <property type="evidence" value="ECO:0007669"/>
    <property type="project" value="TreeGrafter"/>
</dbReference>
<gene>
    <name evidence="14" type="primary">radA</name>
    <name evidence="14" type="ORF">HMPREF9225_1121</name>
</gene>
<keyword evidence="1 12" id="KW-0479">Metal-binding</keyword>
<dbReference type="OrthoDB" id="9803906at2"/>
<evidence type="ECO:0000256" key="5">
    <source>
        <dbReference type="ARBA" id="ARBA00022801"/>
    </source>
</evidence>
<protein>
    <recommendedName>
        <fullName evidence="11 12">DNA repair protein RadA</fullName>
    </recommendedName>
</protein>
<comment type="function">
    <text evidence="12">DNA-dependent ATPase involved in processing of recombination intermediates, plays a role in repairing DNA breaks. Stimulates the branch migration of RecA-mediated strand transfer reactions, allowing the 3' invading strand to extend heteroduplex DNA faster. Binds ssDNA in the presence of ADP but not other nucleotides, has ATPase activity that is stimulated by ssDNA and various branched DNA structures, but inhibited by SSB. Does not have RecA's homology-searching function.</text>
</comment>
<evidence type="ECO:0000256" key="12">
    <source>
        <dbReference type="RuleBase" id="RU003555"/>
    </source>
</evidence>
<dbReference type="InterPro" id="IPR020568">
    <property type="entry name" value="Ribosomal_Su5_D2-typ_SF"/>
</dbReference>
<dbReference type="Proteomes" id="UP000003280">
    <property type="component" value="Unassembled WGS sequence"/>
</dbReference>
<dbReference type="InterPro" id="IPR027417">
    <property type="entry name" value="P-loop_NTPase"/>
</dbReference>
<dbReference type="InterPro" id="IPR004504">
    <property type="entry name" value="DNA_repair_RadA"/>
</dbReference>
<keyword evidence="3 12" id="KW-0227">DNA damage</keyword>
<organism evidence="14 15">
    <name type="scientific">Peptoniphilus duerdenii ATCC BAA-1640</name>
    <dbReference type="NCBI Taxonomy" id="862517"/>
    <lineage>
        <taxon>Bacteria</taxon>
        <taxon>Bacillati</taxon>
        <taxon>Bacillota</taxon>
        <taxon>Tissierellia</taxon>
        <taxon>Tissierellales</taxon>
        <taxon>Peptoniphilaceae</taxon>
        <taxon>Peptoniphilus</taxon>
    </lineage>
</organism>
<evidence type="ECO:0000256" key="1">
    <source>
        <dbReference type="ARBA" id="ARBA00022723"/>
    </source>
</evidence>
<dbReference type="SMART" id="SM00382">
    <property type="entry name" value="AAA"/>
    <property type="match status" value="1"/>
</dbReference>
<comment type="similarity">
    <text evidence="12">Belongs to the RecA family. RadA subfamily.</text>
</comment>
<dbReference type="GO" id="GO:0003684">
    <property type="term" value="F:damaged DNA binding"/>
    <property type="evidence" value="ECO:0007669"/>
    <property type="project" value="InterPro"/>
</dbReference>
<dbReference type="GO" id="GO:0016787">
    <property type="term" value="F:hydrolase activity"/>
    <property type="evidence" value="ECO:0007669"/>
    <property type="project" value="UniProtKB-KW"/>
</dbReference>
<reference evidence="14 15" key="1">
    <citation type="submission" date="2010-07" db="EMBL/GenBank/DDBJ databases">
        <authorList>
            <person name="Muzny D."/>
            <person name="Qin X."/>
            <person name="Deng J."/>
            <person name="Jiang H."/>
            <person name="Liu Y."/>
            <person name="Qu J."/>
            <person name="Song X.-Z."/>
            <person name="Zhang L."/>
            <person name="Thornton R."/>
            <person name="Coyle M."/>
            <person name="Francisco L."/>
            <person name="Jackson L."/>
            <person name="Javaid M."/>
            <person name="Korchina V."/>
            <person name="Kovar C."/>
            <person name="Mata R."/>
            <person name="Mathew T."/>
            <person name="Ngo R."/>
            <person name="Nguyen L."/>
            <person name="Nguyen N."/>
            <person name="Okwuonu G."/>
            <person name="Ongeri F."/>
            <person name="Pham C."/>
            <person name="Simmons D."/>
            <person name="Wilczek-Boney K."/>
            <person name="Hale W."/>
            <person name="Jakkamsetti A."/>
            <person name="Pham P."/>
            <person name="Ruth R."/>
            <person name="San Lucas F."/>
            <person name="Warren J."/>
            <person name="Zhang J."/>
            <person name="Zhao Z."/>
            <person name="Zhou C."/>
            <person name="Zhu D."/>
            <person name="Lee S."/>
            <person name="Bess C."/>
            <person name="Blankenburg K."/>
            <person name="Forbes L."/>
            <person name="Fu Q."/>
            <person name="Gubbala S."/>
            <person name="Hirani K."/>
            <person name="Jayaseelan J.C."/>
            <person name="Lara F."/>
            <person name="Munidasa M."/>
            <person name="Palculict T."/>
            <person name="Patil S."/>
            <person name="Pu L.-L."/>
            <person name="Saada N."/>
            <person name="Tang L."/>
            <person name="Weissenberger G."/>
            <person name="Zhu Y."/>
            <person name="Hemphill L."/>
            <person name="Shang Y."/>
            <person name="Youmans B."/>
            <person name="Ayvaz T."/>
            <person name="Ross M."/>
            <person name="Santibanez J."/>
            <person name="Aqrawi P."/>
            <person name="Gross S."/>
            <person name="Joshi V."/>
            <person name="Fowler G."/>
            <person name="Nazareth L."/>
            <person name="Reid J."/>
            <person name="Worley K."/>
            <person name="Petrosino J."/>
            <person name="Highlander S."/>
            <person name="Gibbs R."/>
        </authorList>
    </citation>
    <scope>NUCLEOTIDE SEQUENCE [LARGE SCALE GENOMIC DNA]</scope>
    <source>
        <strain evidence="14 15">ATCC BAA-1640</strain>
    </source>
</reference>
<dbReference type="GO" id="GO:0008270">
    <property type="term" value="F:zinc ion binding"/>
    <property type="evidence" value="ECO:0007669"/>
    <property type="project" value="UniProtKB-KW"/>
</dbReference>
<dbReference type="GO" id="GO:0005524">
    <property type="term" value="F:ATP binding"/>
    <property type="evidence" value="ECO:0007669"/>
    <property type="project" value="UniProtKB-UniRule"/>
</dbReference>
<comment type="caution">
    <text evidence="14">The sequence shown here is derived from an EMBL/GenBank/DDBJ whole genome shotgun (WGS) entry which is preliminary data.</text>
</comment>
<keyword evidence="6 12" id="KW-0862">Zinc</keyword>
<evidence type="ECO:0000256" key="3">
    <source>
        <dbReference type="ARBA" id="ARBA00022763"/>
    </source>
</evidence>
<evidence type="ECO:0000256" key="4">
    <source>
        <dbReference type="ARBA" id="ARBA00022771"/>
    </source>
</evidence>
<dbReference type="Gene3D" id="3.30.230.10">
    <property type="match status" value="1"/>
</dbReference>
<evidence type="ECO:0000256" key="9">
    <source>
        <dbReference type="ARBA" id="ARBA00023125"/>
    </source>
</evidence>
<dbReference type="STRING" id="862517.HMPREF9225_1121"/>
<dbReference type="GO" id="GO:0000725">
    <property type="term" value="P:recombinational repair"/>
    <property type="evidence" value="ECO:0007669"/>
    <property type="project" value="TreeGrafter"/>
</dbReference>
<evidence type="ECO:0000256" key="7">
    <source>
        <dbReference type="ARBA" id="ARBA00022840"/>
    </source>
</evidence>
<evidence type="ECO:0000259" key="13">
    <source>
        <dbReference type="PROSITE" id="PS50162"/>
    </source>
</evidence>
<dbReference type="InterPro" id="IPR014721">
    <property type="entry name" value="Ribsml_uS5_D2-typ_fold_subgr"/>
</dbReference>
<dbReference type="InterPro" id="IPR041166">
    <property type="entry name" value="Rubredoxin_2"/>
</dbReference>
<dbReference type="AlphaFoldDB" id="E0NLP1"/>
<evidence type="ECO:0000313" key="14">
    <source>
        <dbReference type="EMBL" id="EFM25232.1"/>
    </source>
</evidence>
<dbReference type="PANTHER" id="PTHR32472">
    <property type="entry name" value="DNA REPAIR PROTEIN RADA"/>
    <property type="match status" value="1"/>
</dbReference>
<dbReference type="RefSeq" id="WP_008901935.1">
    <property type="nucleotide sequence ID" value="NZ_GL397071.1"/>
</dbReference>